<dbReference type="Pfam" id="PF07916">
    <property type="entry name" value="TraG_N"/>
    <property type="match status" value="1"/>
</dbReference>
<dbReference type="RefSeq" id="WP_051996780.1">
    <property type="nucleotide sequence ID" value="NZ_JFHD01000045.1"/>
</dbReference>
<feature type="compositionally biased region" description="Low complexity" evidence="1">
    <location>
        <begin position="911"/>
        <end position="927"/>
    </location>
</feature>
<evidence type="ECO:0000313" key="5">
    <source>
        <dbReference type="Proteomes" id="UP000027451"/>
    </source>
</evidence>
<feature type="transmembrane region" description="Helical" evidence="2">
    <location>
        <begin position="417"/>
        <end position="444"/>
    </location>
</feature>
<evidence type="ECO:0000256" key="1">
    <source>
        <dbReference type="SAM" id="MobiDB-lite"/>
    </source>
</evidence>
<name>A0A656Q9K9_9BURK</name>
<keyword evidence="2" id="KW-0812">Transmembrane</keyword>
<comment type="caution">
    <text evidence="4">The sequence shown here is derived from an EMBL/GenBank/DDBJ whole genome shotgun (WGS) entry which is preliminary data.</text>
</comment>
<feature type="region of interest" description="Disordered" evidence="1">
    <location>
        <begin position="901"/>
        <end position="949"/>
    </location>
</feature>
<feature type="transmembrane region" description="Helical" evidence="2">
    <location>
        <begin position="384"/>
        <end position="405"/>
    </location>
</feature>
<dbReference type="EMBL" id="JFHD01000045">
    <property type="protein sequence ID" value="KDR25601.1"/>
    <property type="molecule type" value="Genomic_DNA"/>
</dbReference>
<proteinExistence type="predicted"/>
<feature type="compositionally biased region" description="Polar residues" evidence="1">
    <location>
        <begin position="665"/>
        <end position="677"/>
    </location>
</feature>
<accession>A0A656Q9K9</accession>
<feature type="domain" description="TraG N-terminal Proteobacteria" evidence="3">
    <location>
        <begin position="11"/>
        <end position="507"/>
    </location>
</feature>
<feature type="region of interest" description="Disordered" evidence="1">
    <location>
        <begin position="618"/>
        <end position="687"/>
    </location>
</feature>
<keyword evidence="2" id="KW-1133">Transmembrane helix</keyword>
<dbReference type="Proteomes" id="UP000027451">
    <property type="component" value="Unassembled WGS sequence"/>
</dbReference>
<feature type="transmembrane region" description="Helical" evidence="2">
    <location>
        <begin position="33"/>
        <end position="49"/>
    </location>
</feature>
<organism evidence="4 5">
    <name type="scientific">Caballeronia zhejiangensis</name>
    <dbReference type="NCBI Taxonomy" id="871203"/>
    <lineage>
        <taxon>Bacteria</taxon>
        <taxon>Pseudomonadati</taxon>
        <taxon>Pseudomonadota</taxon>
        <taxon>Betaproteobacteria</taxon>
        <taxon>Burkholderiales</taxon>
        <taxon>Burkholderiaceae</taxon>
        <taxon>Caballeronia</taxon>
    </lineage>
</organism>
<keyword evidence="2" id="KW-0472">Membrane</keyword>
<dbReference type="AlphaFoldDB" id="A0A656Q9K9"/>
<dbReference type="InterPro" id="IPR012931">
    <property type="entry name" value="TraG_N_Proteobacteria"/>
</dbReference>
<evidence type="ECO:0000313" key="4">
    <source>
        <dbReference type="EMBL" id="KDR25601.1"/>
    </source>
</evidence>
<evidence type="ECO:0000259" key="3">
    <source>
        <dbReference type="Pfam" id="PF07916"/>
    </source>
</evidence>
<evidence type="ECO:0000256" key="2">
    <source>
        <dbReference type="SAM" id="Phobius"/>
    </source>
</evidence>
<dbReference type="OrthoDB" id="8975034at2"/>
<protein>
    <submittedName>
        <fullName evidence="4">Type VI secretion protein</fullName>
    </submittedName>
</protein>
<gene>
    <name evidence="4" type="ORF">BG60_27870</name>
</gene>
<feature type="compositionally biased region" description="Basic and acidic residues" evidence="1">
    <location>
        <begin position="1025"/>
        <end position="1034"/>
    </location>
</feature>
<keyword evidence="5" id="KW-1185">Reference proteome</keyword>
<sequence>MAIPTLTIYSTSADLTTLYAVLNGVAMICKEDAWIWGFALVVAMWRLLASSTSAVLRSPGGQGAAVLGHGAFNTLMPFILAMTLTNPMLKGTVQLEATVNGAVTEVDNVPLVISAIPAAGSILSMDLNAAYSTAFQTVDADYPAISASANGFLNPLKVLLTSRTAMVRLGGVDSEVKTVLAACLGPDSGVNYASIQNLVQNAGNTGATSAQSISINGLNPTALGALLYQASLNTNGMVNDPGLSSTQILSCSDAAYKVADDITDALNSVEFTRVIQGAVNGMDQPLPGADYSFNTVAAQYSAVTRANTLGNVFSGGTGQANAEFMNLLFSEIVETNLNCLKASSDTLVECQATALQAAEVERNNLQQAASEVPMLRYAGSFGNYLLAMIIGLGPAIVMLMMFAGIEAGKCVKTVAHIIVWPLLVVNVGAELVNSMICVDVANYLQSLRQGGWISQASTLSAYKELSLQIGVGSHIMASLPVLMSLIFGLGESSAMTSVATTIAPKGRDTADNLAPAPESTRPMFENSAVGTISQTGNGSGRLAMTGSLNAVSTSNTFGNSVREAARSLTESDTRSRALTAGESNLADIRSAISSGNYQSIGLDRQVGEALARNFNAEQRTGNDMQAGGAVTGVRSNSNQTSAGGGGSASFSNRGLRFNVGAHGDTATSANDSLQDAQSRTRNENYNDSVAMSRALSKTMSEFQNTSAGQRSSSELSKSLSIQQSYQKTLSEVQSVSDSASQGVRDTSSMVNMSSTIGATELAWQQRSNSEYAAFQLTSGRQFSENSAVQPYIAKAESDAASGATDRVVGDRDAQDAVNRHRAAVMMAQDEKAAPADRLAAARYLADEGRALQHMRFEPNVNSGPMNLDIGKPVDGTGVDGGGLANAAGARMHGPMVGAIPSQRAPASVPQAHPTAHPAAAHLAPAHPGSRVPNAPALAGRPQELPKAADPNFNLAPDLQNEVQSRVAGGRHNVEQAVTGAERLAADSGLDANGHGTVIRTAANVADNVVDVGRKDGQSSRTRLGNTDRVEKPADKPAAQQGEPPKSHFVRRGPGGQ</sequence>
<feature type="region of interest" description="Disordered" evidence="1">
    <location>
        <begin position="1010"/>
        <end position="1056"/>
    </location>
</feature>
<reference evidence="4 5" key="1">
    <citation type="submission" date="2014-03" db="EMBL/GenBank/DDBJ databases">
        <title>Draft Genome Sequences of Four Burkholderia Strains.</title>
        <authorList>
            <person name="Liu X.Y."/>
            <person name="Li C.X."/>
            <person name="Xu J.H."/>
        </authorList>
    </citation>
    <scope>NUCLEOTIDE SEQUENCE [LARGE SCALE GENOMIC DNA]</scope>
    <source>
        <strain evidence="4 5">OP-1</strain>
    </source>
</reference>